<organism evidence="3 4">
    <name type="scientific">Parachlamydia acanthamoebae</name>
    <dbReference type="NCBI Taxonomy" id="83552"/>
    <lineage>
        <taxon>Bacteria</taxon>
        <taxon>Pseudomonadati</taxon>
        <taxon>Chlamydiota</taxon>
        <taxon>Chlamydiia</taxon>
        <taxon>Parachlamydiales</taxon>
        <taxon>Parachlamydiaceae</taxon>
        <taxon>Parachlamydia</taxon>
    </lineage>
</organism>
<evidence type="ECO:0000256" key="2">
    <source>
        <dbReference type="RuleBase" id="RU362097"/>
    </source>
</evidence>
<dbReference type="PATRIC" id="fig|83552.4.peg.1607"/>
<protein>
    <submittedName>
        <fullName evidence="3">Toluene efflux pump outer membrane protein TtgI</fullName>
    </submittedName>
</protein>
<dbReference type="GO" id="GO:0015562">
    <property type="term" value="F:efflux transmembrane transporter activity"/>
    <property type="evidence" value="ECO:0007669"/>
    <property type="project" value="InterPro"/>
</dbReference>
<evidence type="ECO:0000313" key="3">
    <source>
        <dbReference type="EMBL" id="KIA77243.1"/>
    </source>
</evidence>
<dbReference type="InterPro" id="IPR003423">
    <property type="entry name" value="OMP_efflux"/>
</dbReference>
<comment type="similarity">
    <text evidence="1 2">Belongs to the outer membrane factor (OMF) (TC 1.B.17) family.</text>
</comment>
<keyword evidence="2" id="KW-0449">Lipoprotein</keyword>
<evidence type="ECO:0000256" key="1">
    <source>
        <dbReference type="ARBA" id="ARBA00007613"/>
    </source>
</evidence>
<proteinExistence type="inferred from homology"/>
<gene>
    <name evidence="3" type="primary">ttgI</name>
    <name evidence="3" type="ORF">DB43_GR00100</name>
</gene>
<dbReference type="EMBL" id="JSAM01000087">
    <property type="protein sequence ID" value="KIA77243.1"/>
    <property type="molecule type" value="Genomic_DNA"/>
</dbReference>
<keyword evidence="2" id="KW-0564">Palmitate</keyword>
<dbReference type="Gene3D" id="2.20.200.10">
    <property type="entry name" value="Outer membrane efflux proteins (OEP)"/>
    <property type="match status" value="1"/>
</dbReference>
<evidence type="ECO:0000313" key="4">
    <source>
        <dbReference type="Proteomes" id="UP000031307"/>
    </source>
</evidence>
<reference evidence="3 4" key="1">
    <citation type="journal article" date="2014" name="Mol. Biol. Evol.">
        <title>Massive expansion of Ubiquitination-related gene families within the Chlamydiae.</title>
        <authorList>
            <person name="Domman D."/>
            <person name="Collingro A."/>
            <person name="Lagkouvardos I."/>
            <person name="Gehre L."/>
            <person name="Weinmaier T."/>
            <person name="Rattei T."/>
            <person name="Subtil A."/>
            <person name="Horn M."/>
        </authorList>
    </citation>
    <scope>NUCLEOTIDE SEQUENCE [LARGE SCALE GENOMIC DNA]</scope>
    <source>
        <strain evidence="3 4">OEW1</strain>
    </source>
</reference>
<dbReference type="AlphaFoldDB" id="A0A0C1EAZ1"/>
<dbReference type="Gene3D" id="1.20.1600.10">
    <property type="entry name" value="Outer membrane efflux proteins (OEP)"/>
    <property type="match status" value="1"/>
</dbReference>
<comment type="subcellular location">
    <subcellularLocation>
        <location evidence="2">Cell membrane</location>
        <topology evidence="2">Lipid-anchor</topology>
    </subcellularLocation>
</comment>
<dbReference type="Proteomes" id="UP000031307">
    <property type="component" value="Unassembled WGS sequence"/>
</dbReference>
<dbReference type="GO" id="GO:0005886">
    <property type="term" value="C:plasma membrane"/>
    <property type="evidence" value="ECO:0007669"/>
    <property type="project" value="UniProtKB-SubCell"/>
</dbReference>
<keyword evidence="2" id="KW-0472">Membrane</keyword>
<keyword evidence="2" id="KW-1134">Transmembrane beta strand</keyword>
<name>A0A0C1EAZ1_9BACT</name>
<dbReference type="PROSITE" id="PS51257">
    <property type="entry name" value="PROKAR_LIPOPROTEIN"/>
    <property type="match status" value="1"/>
</dbReference>
<dbReference type="OMA" id="FSHGMQV"/>
<dbReference type="SUPFAM" id="SSF56954">
    <property type="entry name" value="Outer membrane efflux proteins (OEP)"/>
    <property type="match status" value="1"/>
</dbReference>
<dbReference type="Pfam" id="PF02321">
    <property type="entry name" value="OEP"/>
    <property type="match status" value="2"/>
</dbReference>
<keyword evidence="2" id="KW-0812">Transmembrane</keyword>
<dbReference type="InterPro" id="IPR010131">
    <property type="entry name" value="MdtP/NodT-like"/>
</dbReference>
<sequence length="491" mass="55761">MKRWALVLFLLLSLIGCIRPYYDRQYVDLPDEWRLQNNDDSTLCNVGWWKQFDDPVLDELITVALKNNQDLQVAINRVYEYYSLYRVESAPLFPFLTGNVSYNRFKSSIALPSALEPSQNINTFNSNTPISPGVSRINNDFLASLNLNWELDFWGRIRSASDAAYADMLGQIEARRTVIITVVTSVINAYITLRELDAQLEISKKTLQSRTRSLELAVNRFNVGETSRLEVRQAESEVKTAAISVLEFERSIPQQENLISILLGENPHSILRGKALDAFKYPVKIPLGLPSDLLTRRPDIVQAEYNLIAANAHVTQARALFFPQFTLMGIYGSESDRISLFLTSPAEFWQYGISAVQTIFDAGQIYYRVETEKARRDELLFTYRQTILTAFREANDALIACQKNQQLVIEHTSQVKVLSDYLQLAKLRYVEGEVDYLTVLDAERSLFRSQLDLVQSQAENFSAVVQLYKALGGGWVTDADNTAINPVVSCD</sequence>
<dbReference type="PANTHER" id="PTHR30203">
    <property type="entry name" value="OUTER MEMBRANE CATION EFFLUX PROTEIN"/>
    <property type="match status" value="1"/>
</dbReference>
<dbReference type="NCBIfam" id="TIGR01845">
    <property type="entry name" value="outer_NodT"/>
    <property type="match status" value="1"/>
</dbReference>
<accession>A0A0C1EAZ1</accession>
<dbReference type="RefSeq" id="WP_006342025.1">
    <property type="nucleotide sequence ID" value="NZ_BAWW01000039.1"/>
</dbReference>
<comment type="caution">
    <text evidence="3">The sequence shown here is derived from an EMBL/GenBank/DDBJ whole genome shotgun (WGS) entry which is preliminary data.</text>
</comment>